<comment type="caution">
    <text evidence="2">The sequence shown here is derived from an EMBL/GenBank/DDBJ whole genome shotgun (WGS) entry which is preliminary data.</text>
</comment>
<dbReference type="EC" id="1.4.1.13" evidence="2"/>
<name>A0A645DIU5_9ZZZZ</name>
<dbReference type="Pfam" id="PF07992">
    <property type="entry name" value="Pyr_redox_2"/>
    <property type="match status" value="1"/>
</dbReference>
<feature type="domain" description="FAD/NAD(P)-binding" evidence="1">
    <location>
        <begin position="27"/>
        <end position="115"/>
    </location>
</feature>
<dbReference type="InterPro" id="IPR051394">
    <property type="entry name" value="Glutamate_Synthase"/>
</dbReference>
<evidence type="ECO:0000259" key="1">
    <source>
        <dbReference type="Pfam" id="PF07992"/>
    </source>
</evidence>
<reference evidence="2" key="1">
    <citation type="submission" date="2019-08" db="EMBL/GenBank/DDBJ databases">
        <authorList>
            <person name="Kucharzyk K."/>
            <person name="Murdoch R.W."/>
            <person name="Higgins S."/>
            <person name="Loffler F."/>
        </authorList>
    </citation>
    <scope>NUCLEOTIDE SEQUENCE</scope>
</reference>
<accession>A0A645DIU5</accession>
<sequence>MEGCTRKWSLNTKQFIGKNGKVSEVLVEEVEWNKDENGRFSMQPTGKTETIKADLVFLALGFVHPVQEGLLTELGVKFDARGNVAVDAQSKSSVAKVFATGDAAIGASLVVRAIALGRKVAEDIHKSL</sequence>
<gene>
    <name evidence="2" type="primary">gltD_31</name>
    <name evidence="2" type="ORF">SDC9_135837</name>
</gene>
<dbReference type="GO" id="GO:0004355">
    <property type="term" value="F:glutamate synthase (NADPH) activity"/>
    <property type="evidence" value="ECO:0007669"/>
    <property type="project" value="UniProtKB-EC"/>
</dbReference>
<keyword evidence="2" id="KW-0560">Oxidoreductase</keyword>
<evidence type="ECO:0000313" key="2">
    <source>
        <dbReference type="EMBL" id="MPM88733.1"/>
    </source>
</evidence>
<proteinExistence type="predicted"/>
<dbReference type="PANTHER" id="PTHR43100:SF1">
    <property type="entry name" value="GLUTAMATE SYNTHASE [NADPH] SMALL CHAIN"/>
    <property type="match status" value="1"/>
</dbReference>
<dbReference type="InterPro" id="IPR036188">
    <property type="entry name" value="FAD/NAD-bd_sf"/>
</dbReference>
<dbReference type="Gene3D" id="3.50.50.60">
    <property type="entry name" value="FAD/NAD(P)-binding domain"/>
    <property type="match status" value="1"/>
</dbReference>
<protein>
    <submittedName>
        <fullName evidence="2">Glutamate synthase [NADPH] small chain</fullName>
        <ecNumber evidence="2">1.4.1.13</ecNumber>
    </submittedName>
</protein>
<organism evidence="2">
    <name type="scientific">bioreactor metagenome</name>
    <dbReference type="NCBI Taxonomy" id="1076179"/>
    <lineage>
        <taxon>unclassified sequences</taxon>
        <taxon>metagenomes</taxon>
        <taxon>ecological metagenomes</taxon>
    </lineage>
</organism>
<dbReference type="PANTHER" id="PTHR43100">
    <property type="entry name" value="GLUTAMATE SYNTHASE [NADPH] SMALL CHAIN"/>
    <property type="match status" value="1"/>
</dbReference>
<dbReference type="EMBL" id="VSSQ01036297">
    <property type="protein sequence ID" value="MPM88733.1"/>
    <property type="molecule type" value="Genomic_DNA"/>
</dbReference>
<dbReference type="AlphaFoldDB" id="A0A645DIU5"/>
<dbReference type="InterPro" id="IPR023753">
    <property type="entry name" value="FAD/NAD-binding_dom"/>
</dbReference>
<dbReference type="SUPFAM" id="SSF51905">
    <property type="entry name" value="FAD/NAD(P)-binding domain"/>
    <property type="match status" value="1"/>
</dbReference>